<sequence length="155" mass="17237">MQRIRLGALLCVLEQSGEWEGRSNASSFRRFLIEEGIEPKAAYQYMRVAEAFVLRLQLPLEELRKIASSSMRVLVAAAKVANTDNVLQLVDIVSSMPRPEALETIAQGFGDEPSPLPDEFSKPVANILDRVGELTLDDKALLYQKLRIALPANAR</sequence>
<dbReference type="RefSeq" id="WP_338435435.1">
    <property type="nucleotide sequence ID" value="NZ_JAUYVH010000001.1"/>
</dbReference>
<organism evidence="1 2">
    <name type="scientific">Keguizhuia sedimenti</name>
    <dbReference type="NCBI Taxonomy" id="3064264"/>
    <lineage>
        <taxon>Bacteria</taxon>
        <taxon>Pseudomonadati</taxon>
        <taxon>Pseudomonadota</taxon>
        <taxon>Betaproteobacteria</taxon>
        <taxon>Burkholderiales</taxon>
        <taxon>Oxalobacteraceae</taxon>
        <taxon>Keguizhuia</taxon>
    </lineage>
</organism>
<keyword evidence="2" id="KW-1185">Reference proteome</keyword>
<dbReference type="EMBL" id="JAUYVH010000001">
    <property type="protein sequence ID" value="MDQ9169534.1"/>
    <property type="molecule type" value="Genomic_DNA"/>
</dbReference>
<evidence type="ECO:0000313" key="2">
    <source>
        <dbReference type="Proteomes" id="UP001225596"/>
    </source>
</evidence>
<dbReference type="Proteomes" id="UP001225596">
    <property type="component" value="Unassembled WGS sequence"/>
</dbReference>
<proteinExistence type="predicted"/>
<accession>A0ABU1BN31</accession>
<gene>
    <name evidence="1" type="ORF">Q8A64_03820</name>
</gene>
<name>A0ABU1BN31_9BURK</name>
<reference evidence="1 2" key="1">
    <citation type="submission" date="2023-08" db="EMBL/GenBank/DDBJ databases">
        <title>Oxalobacteraceae gen .nov., isolated from river sludge outside the plant.</title>
        <authorList>
            <person name="Zhao S.Y."/>
        </authorList>
    </citation>
    <scope>NUCLEOTIDE SEQUENCE [LARGE SCALE GENOMIC DNA]</scope>
    <source>
        <strain evidence="1 2">R-40</strain>
    </source>
</reference>
<evidence type="ECO:0000313" key="1">
    <source>
        <dbReference type="EMBL" id="MDQ9169534.1"/>
    </source>
</evidence>
<comment type="caution">
    <text evidence="1">The sequence shown here is derived from an EMBL/GenBank/DDBJ whole genome shotgun (WGS) entry which is preliminary data.</text>
</comment>
<protein>
    <submittedName>
        <fullName evidence="1">Uncharacterized protein</fullName>
    </submittedName>
</protein>